<dbReference type="InterPro" id="IPR036856">
    <property type="entry name" value="Ald_Oxase/Xan_DH_a/b_sf"/>
</dbReference>
<dbReference type="Pfam" id="PF20256">
    <property type="entry name" value="MoCoBD_2"/>
    <property type="match status" value="1"/>
</dbReference>
<evidence type="ECO:0000313" key="4">
    <source>
        <dbReference type="EMBL" id="AHE56381.1"/>
    </source>
</evidence>
<keyword evidence="5" id="KW-1185">Reference proteome</keyword>
<dbReference type="PANTHER" id="PTHR11908:SF132">
    <property type="entry name" value="ALDEHYDE OXIDASE 1-RELATED"/>
    <property type="match status" value="1"/>
</dbReference>
<dbReference type="KEGG" id="ssan:NX02_23855"/>
<dbReference type="SUPFAM" id="SSF56003">
    <property type="entry name" value="Molybdenum cofactor-binding domain"/>
    <property type="match status" value="1"/>
</dbReference>
<dbReference type="RefSeq" id="WP_025294499.1">
    <property type="nucleotide sequence ID" value="NZ_CP006644.1"/>
</dbReference>
<dbReference type="EMBL" id="CP006644">
    <property type="protein sequence ID" value="AHE56381.1"/>
    <property type="molecule type" value="Genomic_DNA"/>
</dbReference>
<evidence type="ECO:0000256" key="2">
    <source>
        <dbReference type="ARBA" id="ARBA00023002"/>
    </source>
</evidence>
<sequence>MTLMDIMKTALRYVPDTLLPGATHAPLRARHGHVGTPVSRIDGNLKVQGQARFAAEVAMEGLLHAAIVHSSIARGRIATLETAAAEAAPGVALVMTYRNAPRLNRPKAFMDGNGVSGSNLPVMQDAAIHWNGEAVAVVLAETQEQADHAASLVTVTYEAEPATTAFGAAKAQAKHPGSILGEAPLMEIGDAEAAHAAAAFRVDQVYRTPRHNHNAIELHAATVRWEGETLILHDATQMIGGTAANVADIFGLQPEQVRVSSPFVGGGFGGKGLWSHQILAAAASKLAGRPVKLMLSRESVYRLVGGRTLTEQRVALGASADGTLSALIHSGVAAMSANNDCPEQFTFPARHLYAAENFRLEQKITELDMLANTFMRAPGESVGTFALESALDELAFDLGIDPIELRRRIEPEKDPTSGNAFSARHLLKAYADGAARFGWDKRNPVPGSRREGEWLIGMGVATGTYPYYRMPGNAARLRLDADGTATVSTAAHEMGMGTATVQVQHVADRLGLALEDVTFEYGESSLPAGAMAGGSSQTAATLAAVIASAEAVIAELLKLAGNDSPLAGLKPDEVVARDGGLAHATDATRFETYTSILARAQRASVEAEESAPMPLELMKYSMHSTAAQFAEVGVNAITGEVRVRRFLGSFDCGRILNPKTATSQFRGGIIMGIGLALTEATEFDERSGRIMNASLAEYHVPVHLDVPEIDVIWTDIPDPHTPLGARGIGEIGITGTAAAIANAIFNATGKRIRDLPITLDKLL</sequence>
<dbReference type="AlphaFoldDB" id="W0AGY2"/>
<dbReference type="InterPro" id="IPR046867">
    <property type="entry name" value="AldOxase/xan_DH_MoCoBD2"/>
</dbReference>
<dbReference type="eggNOG" id="COG1529">
    <property type="taxonomic scope" value="Bacteria"/>
</dbReference>
<evidence type="ECO:0000259" key="3">
    <source>
        <dbReference type="SMART" id="SM01008"/>
    </source>
</evidence>
<dbReference type="STRING" id="1123269.NX02_23855"/>
<dbReference type="Gene3D" id="3.30.365.10">
    <property type="entry name" value="Aldehyde oxidase/xanthine dehydrogenase, molybdopterin binding domain"/>
    <property type="match status" value="4"/>
</dbReference>
<dbReference type="Proteomes" id="UP000018851">
    <property type="component" value="Chromosome"/>
</dbReference>
<gene>
    <name evidence="4" type="ORF">NX02_23855</name>
</gene>
<evidence type="ECO:0000313" key="5">
    <source>
        <dbReference type="Proteomes" id="UP000018851"/>
    </source>
</evidence>
<feature type="domain" description="Aldehyde oxidase/xanthine dehydrogenase a/b hammerhead" evidence="3">
    <location>
        <begin position="48"/>
        <end position="161"/>
    </location>
</feature>
<dbReference type="InterPro" id="IPR008274">
    <property type="entry name" value="AldOxase/xan_DH_MoCoBD1"/>
</dbReference>
<protein>
    <recommendedName>
        <fullName evidence="3">Aldehyde oxidase/xanthine dehydrogenase a/b hammerhead domain-containing protein</fullName>
    </recommendedName>
</protein>
<dbReference type="GO" id="GO:0005506">
    <property type="term" value="F:iron ion binding"/>
    <property type="evidence" value="ECO:0007669"/>
    <property type="project" value="InterPro"/>
</dbReference>
<dbReference type="InterPro" id="IPR037165">
    <property type="entry name" value="AldOxase/xan_DH_Mopterin-bd_sf"/>
</dbReference>
<name>W0AGY2_9SPHN</name>
<organism evidence="4 5">
    <name type="scientific">Sphingomonas sanxanigenens DSM 19645 = NX02</name>
    <dbReference type="NCBI Taxonomy" id="1123269"/>
    <lineage>
        <taxon>Bacteria</taxon>
        <taxon>Pseudomonadati</taxon>
        <taxon>Pseudomonadota</taxon>
        <taxon>Alphaproteobacteria</taxon>
        <taxon>Sphingomonadales</taxon>
        <taxon>Sphingomonadaceae</taxon>
        <taxon>Sphingomonas</taxon>
    </lineage>
</organism>
<dbReference type="OrthoDB" id="8428274at2"/>
<evidence type="ECO:0000256" key="1">
    <source>
        <dbReference type="ARBA" id="ARBA00022505"/>
    </source>
</evidence>
<keyword evidence="2" id="KW-0560">Oxidoreductase</keyword>
<dbReference type="SMART" id="SM01008">
    <property type="entry name" value="Ald_Xan_dh_C"/>
    <property type="match status" value="1"/>
</dbReference>
<dbReference type="Pfam" id="PF02738">
    <property type="entry name" value="MoCoBD_1"/>
    <property type="match status" value="1"/>
</dbReference>
<dbReference type="Pfam" id="PF01315">
    <property type="entry name" value="Ald_Xan_dh_C"/>
    <property type="match status" value="1"/>
</dbReference>
<dbReference type="PATRIC" id="fig|1123269.5.peg.4672"/>
<dbReference type="HOGENOM" id="CLU_001681_2_2_5"/>
<proteinExistence type="predicted"/>
<dbReference type="InterPro" id="IPR000674">
    <property type="entry name" value="Ald_Oxase/Xan_DH_a/b"/>
</dbReference>
<reference evidence="4 5" key="1">
    <citation type="submission" date="2013-07" db="EMBL/GenBank/DDBJ databases">
        <title>Completed genome of Sphingomonas sanxanigenens NX02.</title>
        <authorList>
            <person name="Ma T."/>
            <person name="Huang H."/>
            <person name="Wu M."/>
            <person name="Li X."/>
            <person name="Li G."/>
        </authorList>
    </citation>
    <scope>NUCLEOTIDE SEQUENCE [LARGE SCALE GENOMIC DNA]</scope>
    <source>
        <strain evidence="4 5">NX02</strain>
    </source>
</reference>
<dbReference type="GO" id="GO:0016491">
    <property type="term" value="F:oxidoreductase activity"/>
    <property type="evidence" value="ECO:0007669"/>
    <property type="project" value="UniProtKB-KW"/>
</dbReference>
<accession>W0AGY2</accession>
<dbReference type="Gene3D" id="3.90.1170.50">
    <property type="entry name" value="Aldehyde oxidase/xanthine dehydrogenase, a/b hammerhead"/>
    <property type="match status" value="1"/>
</dbReference>
<keyword evidence="1" id="KW-0500">Molybdenum</keyword>
<dbReference type="PANTHER" id="PTHR11908">
    <property type="entry name" value="XANTHINE DEHYDROGENASE"/>
    <property type="match status" value="1"/>
</dbReference>
<dbReference type="SUPFAM" id="SSF54665">
    <property type="entry name" value="CO dehydrogenase molybdoprotein N-domain-like"/>
    <property type="match status" value="1"/>
</dbReference>
<dbReference type="InterPro" id="IPR016208">
    <property type="entry name" value="Ald_Oxase/xanthine_DH-like"/>
</dbReference>